<reference evidence="2" key="1">
    <citation type="submission" date="2013-10" db="EMBL/GenBank/DDBJ databases">
        <title>Genomic analysis of the causative agents of coccidiosis in chickens.</title>
        <authorList>
            <person name="Reid A.J."/>
            <person name="Blake D."/>
            <person name="Billington K."/>
            <person name="Browne H."/>
            <person name="Dunn M."/>
            <person name="Hung S."/>
            <person name="Kawahara F."/>
            <person name="Miranda-Saavedra D."/>
            <person name="Mourier T."/>
            <person name="Nagra H."/>
            <person name="Otto T.D."/>
            <person name="Rawlings N."/>
            <person name="Sanchez A."/>
            <person name="Sanders M."/>
            <person name="Subramaniam C."/>
            <person name="Tay Y."/>
            <person name="Dear P."/>
            <person name="Doerig C."/>
            <person name="Gruber A."/>
            <person name="Parkinson J."/>
            <person name="Shirley M."/>
            <person name="Wan K.L."/>
            <person name="Berriman M."/>
            <person name="Tomley F."/>
            <person name="Pain A."/>
        </authorList>
    </citation>
    <scope>NUCLEOTIDE SEQUENCE [LARGE SCALE GENOMIC DNA]</scope>
    <source>
        <strain evidence="2">Houghton</strain>
    </source>
</reference>
<feature type="compositionally biased region" description="Pro residues" evidence="1">
    <location>
        <begin position="1"/>
        <end position="10"/>
    </location>
</feature>
<feature type="region of interest" description="Disordered" evidence="1">
    <location>
        <begin position="141"/>
        <end position="164"/>
    </location>
</feature>
<feature type="region of interest" description="Disordered" evidence="1">
    <location>
        <begin position="1"/>
        <end position="62"/>
    </location>
</feature>
<protein>
    <submittedName>
        <fullName evidence="2">Uncharacterized protein</fullName>
    </submittedName>
</protein>
<dbReference type="Proteomes" id="UP000018201">
    <property type="component" value="Unassembled WGS sequence"/>
</dbReference>
<proteinExistence type="predicted"/>
<dbReference type="EMBL" id="HG693247">
    <property type="protein sequence ID" value="CDI84985.1"/>
    <property type="molecule type" value="Genomic_DNA"/>
</dbReference>
<dbReference type="AlphaFoldDB" id="U6GXR0"/>
<dbReference type="InterPro" id="IPR032727">
    <property type="entry name" value="CLAMP"/>
</dbReference>
<organism evidence="2 3">
    <name type="scientific">Eimeria praecox</name>
    <dbReference type="NCBI Taxonomy" id="51316"/>
    <lineage>
        <taxon>Eukaryota</taxon>
        <taxon>Sar</taxon>
        <taxon>Alveolata</taxon>
        <taxon>Apicomplexa</taxon>
        <taxon>Conoidasida</taxon>
        <taxon>Coccidia</taxon>
        <taxon>Eucoccidiorida</taxon>
        <taxon>Eimeriorina</taxon>
        <taxon>Eimeriidae</taxon>
        <taxon>Eimeria</taxon>
    </lineage>
</organism>
<reference evidence="2" key="2">
    <citation type="submission" date="2013-10" db="EMBL/GenBank/DDBJ databases">
        <authorList>
            <person name="Aslett M."/>
        </authorList>
    </citation>
    <scope>NUCLEOTIDE SEQUENCE [LARGE SCALE GENOMIC DNA]</scope>
    <source>
        <strain evidence="2">Houghton</strain>
    </source>
</reference>
<dbReference type="VEuPathDB" id="ToxoDB:EPH_0050900"/>
<keyword evidence="3" id="KW-1185">Reference proteome</keyword>
<evidence type="ECO:0000313" key="3">
    <source>
        <dbReference type="Proteomes" id="UP000018201"/>
    </source>
</evidence>
<dbReference type="Pfam" id="PF14769">
    <property type="entry name" value="CLAMP"/>
    <property type="match status" value="1"/>
</dbReference>
<gene>
    <name evidence="2" type="ORF">EPH_0050900</name>
</gene>
<evidence type="ECO:0000313" key="2">
    <source>
        <dbReference type="EMBL" id="CDI84985.1"/>
    </source>
</evidence>
<dbReference type="OrthoDB" id="348857at2759"/>
<feature type="region of interest" description="Disordered" evidence="1">
    <location>
        <begin position="208"/>
        <end position="238"/>
    </location>
</feature>
<sequence length="372" mass="38936">MAAAVAPPPRRSMASAPVEATEVSEPPPAQPASAGATPDEAAAGGVAAERNSISAAGGTPPPAAAAAAATLAAQRRLSATESALAASRRPLFLTYSLFCASDAAALLQQKDPVRLARQLDEILQLHQLVLQLRQPPRRASLPGLFSTSSNSSSSSSNSSSTDFTAQLESAEDSYGIKDTAAVSCSSSNSSSVLAGTGRTILGEECRGEEALETGGQSAGDGSHTAVAAGAPNTPEAATTISQQQQQQLQQMQQEEEAIAAAHLVVVEYFVAAVTFCRSNGFTPRAVSAFLALLHKVYTQSIQQQLSPAAAFEAFKALLLQHAVHRPPRSTAVFSPDHLLPATDFFLQHFVRLLPHLQQLHAPQQQQQPQHLQ</sequence>
<dbReference type="PANTHER" id="PTHR28457">
    <property type="entry name" value="COILED-COIL DOMAIN-CONTAINING PROTEIN 189"/>
    <property type="match status" value="1"/>
</dbReference>
<name>U6GXR0_9EIME</name>
<evidence type="ECO:0000256" key="1">
    <source>
        <dbReference type="SAM" id="MobiDB-lite"/>
    </source>
</evidence>
<accession>U6GXR0</accession>
<feature type="compositionally biased region" description="Low complexity" evidence="1">
    <location>
        <begin position="146"/>
        <end position="161"/>
    </location>
</feature>
<dbReference type="PANTHER" id="PTHR28457:SF1">
    <property type="entry name" value="CILIA- AND FLAGELLA-ASSOCIATED PROTEIN 119"/>
    <property type="match status" value="1"/>
</dbReference>